<feature type="domain" description="MacB-like periplasmic core" evidence="10">
    <location>
        <begin position="31"/>
        <end position="244"/>
    </location>
</feature>
<gene>
    <name evidence="11" type="ORF">SAMN05421779_105360</name>
</gene>
<keyword evidence="4" id="KW-1003">Cell membrane</keyword>
<dbReference type="GO" id="GO:0044874">
    <property type="term" value="P:lipoprotein localization to outer membrane"/>
    <property type="evidence" value="ECO:0007669"/>
    <property type="project" value="TreeGrafter"/>
</dbReference>
<dbReference type="InterPro" id="IPR051447">
    <property type="entry name" value="Lipoprotein-release_system"/>
</dbReference>
<dbReference type="STRING" id="80876.SAMN05421779_105360"/>
<organism evidence="11 12">
    <name type="scientific">Insolitispirillum peregrinum</name>
    <dbReference type="NCBI Taxonomy" id="80876"/>
    <lineage>
        <taxon>Bacteria</taxon>
        <taxon>Pseudomonadati</taxon>
        <taxon>Pseudomonadota</taxon>
        <taxon>Alphaproteobacteria</taxon>
        <taxon>Rhodospirillales</taxon>
        <taxon>Novispirillaceae</taxon>
        <taxon>Insolitispirillum</taxon>
    </lineage>
</organism>
<dbReference type="PANTHER" id="PTHR30489:SF0">
    <property type="entry name" value="LIPOPROTEIN-RELEASING SYSTEM TRANSMEMBRANE PROTEIN LOLE"/>
    <property type="match status" value="1"/>
</dbReference>
<feature type="transmembrane region" description="Helical" evidence="8">
    <location>
        <begin position="381"/>
        <end position="398"/>
    </location>
</feature>
<evidence type="ECO:0000313" key="11">
    <source>
        <dbReference type="EMBL" id="SIT01719.1"/>
    </source>
</evidence>
<dbReference type="InterPro" id="IPR025857">
    <property type="entry name" value="MacB_PCD"/>
</dbReference>
<dbReference type="Proteomes" id="UP000185678">
    <property type="component" value="Unassembled WGS sequence"/>
</dbReference>
<dbReference type="NCBIfam" id="TIGR02212">
    <property type="entry name" value="lolCE"/>
    <property type="match status" value="1"/>
</dbReference>
<evidence type="ECO:0000259" key="10">
    <source>
        <dbReference type="Pfam" id="PF12704"/>
    </source>
</evidence>
<evidence type="ECO:0000313" key="12">
    <source>
        <dbReference type="Proteomes" id="UP000185678"/>
    </source>
</evidence>
<evidence type="ECO:0000256" key="6">
    <source>
        <dbReference type="ARBA" id="ARBA00022989"/>
    </source>
</evidence>
<feature type="transmembrane region" description="Helical" evidence="8">
    <location>
        <begin position="21"/>
        <end position="49"/>
    </location>
</feature>
<dbReference type="InterPro" id="IPR011925">
    <property type="entry name" value="LolCE_TM"/>
</dbReference>
<dbReference type="Pfam" id="PF12704">
    <property type="entry name" value="MacB_PCD"/>
    <property type="match status" value="1"/>
</dbReference>
<comment type="subcellular location">
    <subcellularLocation>
        <location evidence="1">Cell membrane</location>
        <topology evidence="1">Multi-pass membrane protein</topology>
    </subcellularLocation>
</comment>
<evidence type="ECO:0000256" key="7">
    <source>
        <dbReference type="ARBA" id="ARBA00023136"/>
    </source>
</evidence>
<dbReference type="RefSeq" id="WP_076401339.1">
    <property type="nucleotide sequence ID" value="NZ_FTOA01000005.1"/>
</dbReference>
<dbReference type="EMBL" id="FTOA01000005">
    <property type="protein sequence ID" value="SIT01719.1"/>
    <property type="molecule type" value="Genomic_DNA"/>
</dbReference>
<dbReference type="GO" id="GO:0098797">
    <property type="term" value="C:plasma membrane protein complex"/>
    <property type="evidence" value="ECO:0007669"/>
    <property type="project" value="TreeGrafter"/>
</dbReference>
<dbReference type="InterPro" id="IPR003838">
    <property type="entry name" value="ABC3_permease_C"/>
</dbReference>
<evidence type="ECO:0000256" key="1">
    <source>
        <dbReference type="ARBA" id="ARBA00004651"/>
    </source>
</evidence>
<reference evidence="11 12" key="1">
    <citation type="submission" date="2017-01" db="EMBL/GenBank/DDBJ databases">
        <authorList>
            <person name="Mah S.A."/>
            <person name="Swanson W.J."/>
            <person name="Moy G.W."/>
            <person name="Vacquier V.D."/>
        </authorList>
    </citation>
    <scope>NUCLEOTIDE SEQUENCE [LARGE SCALE GENOMIC DNA]</scope>
    <source>
        <strain evidence="11 12">DSM 11589</strain>
    </source>
</reference>
<keyword evidence="5 8" id="KW-0812">Transmembrane</keyword>
<proteinExistence type="inferred from homology"/>
<keyword evidence="3" id="KW-0813">Transport</keyword>
<dbReference type="OrthoDB" id="9808461at2"/>
<evidence type="ECO:0000259" key="9">
    <source>
        <dbReference type="Pfam" id="PF02687"/>
    </source>
</evidence>
<name>A0A1N7NU22_9PROT</name>
<comment type="similarity">
    <text evidence="2">Belongs to the ABC-4 integral membrane protein family. LolC/E subfamily.</text>
</comment>
<protein>
    <submittedName>
        <fullName evidence="11">Lipoprotein-releasing system permease protein</fullName>
    </submittedName>
</protein>
<evidence type="ECO:0000256" key="3">
    <source>
        <dbReference type="ARBA" id="ARBA00022448"/>
    </source>
</evidence>
<keyword evidence="12" id="KW-1185">Reference proteome</keyword>
<feature type="domain" description="ABC3 transporter permease C-terminal" evidence="9">
    <location>
        <begin position="275"/>
        <end position="408"/>
    </location>
</feature>
<evidence type="ECO:0000256" key="2">
    <source>
        <dbReference type="ARBA" id="ARBA00005236"/>
    </source>
</evidence>
<feature type="transmembrane region" description="Helical" evidence="8">
    <location>
        <begin position="317"/>
        <end position="343"/>
    </location>
</feature>
<dbReference type="Pfam" id="PF02687">
    <property type="entry name" value="FtsX"/>
    <property type="match status" value="1"/>
</dbReference>
<keyword evidence="11" id="KW-0449">Lipoprotein</keyword>
<evidence type="ECO:0000256" key="5">
    <source>
        <dbReference type="ARBA" id="ARBA00022692"/>
    </source>
</evidence>
<keyword evidence="6 8" id="KW-1133">Transmembrane helix</keyword>
<dbReference type="PANTHER" id="PTHR30489">
    <property type="entry name" value="LIPOPROTEIN-RELEASING SYSTEM TRANSMEMBRANE PROTEIN LOLE"/>
    <property type="match status" value="1"/>
</dbReference>
<accession>A0A1N7NU22</accession>
<evidence type="ECO:0000256" key="8">
    <source>
        <dbReference type="SAM" id="Phobius"/>
    </source>
</evidence>
<feature type="transmembrane region" description="Helical" evidence="8">
    <location>
        <begin position="272"/>
        <end position="296"/>
    </location>
</feature>
<sequence length="415" mass="45084">MAFDAFERMMAWRYLRARRKEGFVSVIAGFSLLGIGLGVATLIIVMAVMNGFRQELIGRILGLNGHLSVYEASGTMPDYPKLIAPLSSIEGVVSVAPVVEGQVMASANGAAGGALVRGMHAEDLQRRATIADHIVDGSLKNLQGDDVVMIGQRMAQRYGLQVGSQISLISPKGNVTAFGSVPRVRSYTVAAIFNVGMYEYDSSFIYMPLEAAQTYFRMDGGISHLEVMVKEAERLAPVIRAIQSKVGSRYLANDWTQSNSSFFNALQVERNVMFLILTLIILVAAFNIISGLIMLVKDKGRDIAILRTMGASRGSVMRIFFLAGASVGVFGTLFGVTLGLAFAENIEVIRQFLQGLTGRELFSAEIYFLSTMPAKVDYSEVLSVVGMAVGLSLAATLYPSWRAARLDPVEALRYE</sequence>
<keyword evidence="7 8" id="KW-0472">Membrane</keyword>
<dbReference type="GO" id="GO:0042953">
    <property type="term" value="P:lipoprotein transport"/>
    <property type="evidence" value="ECO:0007669"/>
    <property type="project" value="InterPro"/>
</dbReference>
<evidence type="ECO:0000256" key="4">
    <source>
        <dbReference type="ARBA" id="ARBA00022475"/>
    </source>
</evidence>
<dbReference type="AlphaFoldDB" id="A0A1N7NU22"/>